<dbReference type="SUPFAM" id="SSF56300">
    <property type="entry name" value="Metallo-dependent phosphatases"/>
    <property type="match status" value="1"/>
</dbReference>
<dbReference type="InterPro" id="IPR050535">
    <property type="entry name" value="DNA_Repair-Maintenance_Comp"/>
</dbReference>
<dbReference type="PANTHER" id="PTHR30337">
    <property type="entry name" value="COMPONENT OF ATP-DEPENDENT DSDNA EXONUCLEASE"/>
    <property type="match status" value="1"/>
</dbReference>
<dbReference type="CDD" id="cd00840">
    <property type="entry name" value="MPP_Mre11_N"/>
    <property type="match status" value="1"/>
</dbReference>
<keyword evidence="3" id="KW-0540">Nuclease</keyword>
<evidence type="ECO:0000313" key="4">
    <source>
        <dbReference type="Proteomes" id="UP000199412"/>
    </source>
</evidence>
<dbReference type="PANTHER" id="PTHR30337:SF7">
    <property type="entry name" value="PHOSPHOESTERASE"/>
    <property type="match status" value="1"/>
</dbReference>
<proteinExistence type="predicted"/>
<dbReference type="InterPro" id="IPR041796">
    <property type="entry name" value="Mre11_N"/>
</dbReference>
<dbReference type="EMBL" id="FNAP01000001">
    <property type="protein sequence ID" value="SDD70239.1"/>
    <property type="molecule type" value="Genomic_DNA"/>
</dbReference>
<dbReference type="AlphaFoldDB" id="A0A1G6WWR8"/>
<evidence type="ECO:0000259" key="2">
    <source>
        <dbReference type="Pfam" id="PF00149"/>
    </source>
</evidence>
<sequence>MPFRFVHTADIHLDSPLRSLALRDETLANLIGTATRTAFERTVSLCLEERVHALLIAGDLYDGGQTSMKTARFLAAQLSRLDAEGIRTFIARGNHDAESRITAELVLPDSVTVFSGRAEAHTLLGAADGRDVVIHGISFRDPHAPESLLPKFKAAVPDALNIGLLHTSLGGAAGHDPYAPCSLADLEATGFDYWALGHVHARAVHREAAPAIVMPGQPQGRDINEAGPKSVTLASLSGDGGVTLAEHVTAVAQFERVAVDATGVEDWRDLVTAVGEALAAARSAAACDHLVARVRLRGPTPLAWRARVDGALLLAEAQARAERLGGVWVESVDNDTQPAAAPDTGAEADPVSELRALIHREVAPSPSFQAHAREIAETLRGQLPKECTALLGEDEESFNAILSGLIEEGARDVLAHLHGGARRDGEGGA</sequence>
<dbReference type="Proteomes" id="UP000199412">
    <property type="component" value="Unassembled WGS sequence"/>
</dbReference>
<dbReference type="RefSeq" id="WP_092782082.1">
    <property type="nucleotide sequence ID" value="NZ_FNAP01000001.1"/>
</dbReference>
<gene>
    <name evidence="3" type="ORF">SAMN05421720_101293</name>
</gene>
<protein>
    <submittedName>
        <fullName evidence="3">DNA repair exonuclease SbcCD nuclease subunit</fullName>
    </submittedName>
</protein>
<organism evidence="3 4">
    <name type="scientific">Rhodospira trueperi</name>
    <dbReference type="NCBI Taxonomy" id="69960"/>
    <lineage>
        <taxon>Bacteria</taxon>
        <taxon>Pseudomonadati</taxon>
        <taxon>Pseudomonadota</taxon>
        <taxon>Alphaproteobacteria</taxon>
        <taxon>Rhodospirillales</taxon>
        <taxon>Rhodospirillaceae</taxon>
        <taxon>Rhodospira</taxon>
    </lineage>
</organism>
<dbReference type="PIRSF" id="PIRSF033091">
    <property type="entry name" value="Pesterase_YhaO"/>
    <property type="match status" value="1"/>
</dbReference>
<name>A0A1G6WWR8_9PROT</name>
<reference evidence="3 4" key="1">
    <citation type="submission" date="2016-10" db="EMBL/GenBank/DDBJ databases">
        <authorList>
            <person name="de Groot N.N."/>
        </authorList>
    </citation>
    <scope>NUCLEOTIDE SEQUENCE [LARGE SCALE GENOMIC DNA]</scope>
    <source>
        <strain evidence="3 4">ATCC 700224</strain>
    </source>
</reference>
<evidence type="ECO:0000313" key="3">
    <source>
        <dbReference type="EMBL" id="SDD70239.1"/>
    </source>
</evidence>
<evidence type="ECO:0000256" key="1">
    <source>
        <dbReference type="ARBA" id="ARBA00022801"/>
    </source>
</evidence>
<keyword evidence="1" id="KW-0378">Hydrolase</keyword>
<dbReference type="Gene3D" id="3.60.21.10">
    <property type="match status" value="1"/>
</dbReference>
<dbReference type="GO" id="GO:0004527">
    <property type="term" value="F:exonuclease activity"/>
    <property type="evidence" value="ECO:0007669"/>
    <property type="project" value="UniProtKB-KW"/>
</dbReference>
<dbReference type="STRING" id="69960.SAMN05421720_101293"/>
<dbReference type="InterPro" id="IPR004843">
    <property type="entry name" value="Calcineurin-like_PHP"/>
</dbReference>
<dbReference type="Pfam" id="PF00149">
    <property type="entry name" value="Metallophos"/>
    <property type="match status" value="1"/>
</dbReference>
<keyword evidence="4" id="KW-1185">Reference proteome</keyword>
<feature type="domain" description="Calcineurin-like phosphoesterase" evidence="2">
    <location>
        <begin position="3"/>
        <end position="201"/>
    </location>
</feature>
<accession>A0A1G6WWR8</accession>
<dbReference type="InterPro" id="IPR014576">
    <property type="entry name" value="Pesterase_YhaO"/>
</dbReference>
<dbReference type="InterPro" id="IPR029052">
    <property type="entry name" value="Metallo-depent_PP-like"/>
</dbReference>
<dbReference type="OrthoDB" id="9773856at2"/>
<keyword evidence="3" id="KW-0269">Exonuclease</keyword>